<dbReference type="OrthoDB" id="6381807at2759"/>
<evidence type="ECO:0000313" key="4">
    <source>
        <dbReference type="EMBL" id="OQR78806.1"/>
    </source>
</evidence>
<evidence type="ECO:0000256" key="1">
    <source>
        <dbReference type="ARBA" id="ARBA00022460"/>
    </source>
</evidence>
<dbReference type="InterPro" id="IPR000618">
    <property type="entry name" value="Insect_cuticle"/>
</dbReference>
<dbReference type="Pfam" id="PF00379">
    <property type="entry name" value="Chitin_bind_4"/>
    <property type="match status" value="1"/>
</dbReference>
<keyword evidence="5" id="KW-1185">Reference proteome</keyword>
<dbReference type="PROSITE" id="PS51155">
    <property type="entry name" value="CHIT_BIND_RR_2"/>
    <property type="match status" value="1"/>
</dbReference>
<comment type="caution">
    <text evidence="4">The sequence shown here is derived from an EMBL/GenBank/DDBJ whole genome shotgun (WGS) entry which is preliminary data.</text>
</comment>
<dbReference type="PROSITE" id="PS00233">
    <property type="entry name" value="CHIT_BIND_RR_1"/>
    <property type="match status" value="1"/>
</dbReference>
<evidence type="ECO:0000256" key="3">
    <source>
        <dbReference type="SAM" id="MobiDB-lite"/>
    </source>
</evidence>
<accession>A0A1V9XZ82</accession>
<dbReference type="FunCoup" id="A0A1V9XZ82">
    <property type="interactions" value="62"/>
</dbReference>
<reference evidence="4 5" key="1">
    <citation type="journal article" date="2017" name="Gigascience">
        <title>Draft genome of the honey bee ectoparasitic mite, Tropilaelaps mercedesae, is shaped by the parasitic life history.</title>
        <authorList>
            <person name="Dong X."/>
            <person name="Armstrong S.D."/>
            <person name="Xia D."/>
            <person name="Makepeace B.L."/>
            <person name="Darby A.C."/>
            <person name="Kadowaki T."/>
        </authorList>
    </citation>
    <scope>NUCLEOTIDE SEQUENCE [LARGE SCALE GENOMIC DNA]</scope>
    <source>
        <strain evidence="4">Wuxi-XJTLU</strain>
    </source>
</reference>
<dbReference type="GO" id="GO:0042302">
    <property type="term" value="F:structural constituent of cuticle"/>
    <property type="evidence" value="ECO:0007669"/>
    <property type="project" value="UniProtKB-UniRule"/>
</dbReference>
<organism evidence="4 5">
    <name type="scientific">Tropilaelaps mercedesae</name>
    <dbReference type="NCBI Taxonomy" id="418985"/>
    <lineage>
        <taxon>Eukaryota</taxon>
        <taxon>Metazoa</taxon>
        <taxon>Ecdysozoa</taxon>
        <taxon>Arthropoda</taxon>
        <taxon>Chelicerata</taxon>
        <taxon>Arachnida</taxon>
        <taxon>Acari</taxon>
        <taxon>Parasitiformes</taxon>
        <taxon>Mesostigmata</taxon>
        <taxon>Gamasina</taxon>
        <taxon>Dermanyssoidea</taxon>
        <taxon>Laelapidae</taxon>
        <taxon>Tropilaelaps</taxon>
    </lineage>
</organism>
<dbReference type="AlphaFoldDB" id="A0A1V9XZ82"/>
<feature type="region of interest" description="Disordered" evidence="3">
    <location>
        <begin position="1"/>
        <end position="28"/>
    </location>
</feature>
<gene>
    <name evidence="4" type="ORF">BIW11_00248</name>
</gene>
<name>A0A1V9XZ82_9ACAR</name>
<dbReference type="GO" id="GO:0031012">
    <property type="term" value="C:extracellular matrix"/>
    <property type="evidence" value="ECO:0007669"/>
    <property type="project" value="TreeGrafter"/>
</dbReference>
<feature type="compositionally biased region" description="Polar residues" evidence="3">
    <location>
        <begin position="17"/>
        <end position="28"/>
    </location>
</feature>
<proteinExistence type="predicted"/>
<dbReference type="Proteomes" id="UP000192247">
    <property type="component" value="Unassembled WGS sequence"/>
</dbReference>
<evidence type="ECO:0000256" key="2">
    <source>
        <dbReference type="PROSITE-ProRule" id="PRU00497"/>
    </source>
</evidence>
<keyword evidence="1 2" id="KW-0193">Cuticle</keyword>
<dbReference type="PANTHER" id="PTHR12236:SF79">
    <property type="entry name" value="CUTICULAR PROTEIN 50CB-RELATED"/>
    <property type="match status" value="1"/>
</dbReference>
<sequence>MPYSFEYSASDPEGSHSHSSTSDGKTVTGEYSINLADGRMRTVKYRADENGYRAEIMTNELGTESKNPADVTIESSALTAAEAALQAPAPTPVAAPNAVGIDSNAAEAVSRDASASHLDHIYVQPQFASDYQQQEFQRHYYDSRYTQ</sequence>
<protein>
    <submittedName>
        <fullName evidence="4">Pupal cuticle protein Edg-84A-like</fullName>
    </submittedName>
</protein>
<dbReference type="EMBL" id="MNPL01001808">
    <property type="protein sequence ID" value="OQR78806.1"/>
    <property type="molecule type" value="Genomic_DNA"/>
</dbReference>
<dbReference type="GO" id="GO:0005615">
    <property type="term" value="C:extracellular space"/>
    <property type="evidence" value="ECO:0007669"/>
    <property type="project" value="TreeGrafter"/>
</dbReference>
<dbReference type="InParanoid" id="A0A1V9XZ82"/>
<dbReference type="PRINTS" id="PR00947">
    <property type="entry name" value="CUTICLE"/>
</dbReference>
<dbReference type="PANTHER" id="PTHR12236">
    <property type="entry name" value="STRUCTURAL CONTITUENT OF CUTICLE"/>
    <property type="match status" value="1"/>
</dbReference>
<evidence type="ECO:0000313" key="5">
    <source>
        <dbReference type="Proteomes" id="UP000192247"/>
    </source>
</evidence>
<dbReference type="InterPro" id="IPR051217">
    <property type="entry name" value="Insect_Cuticle_Struc_Prot"/>
</dbReference>
<dbReference type="InterPro" id="IPR031311">
    <property type="entry name" value="CHIT_BIND_RR_consensus"/>
</dbReference>